<comment type="caution">
    <text evidence="12">The sequence shown here is derived from an EMBL/GenBank/DDBJ whole genome shotgun (WGS) entry which is preliminary data.</text>
</comment>
<dbReference type="GO" id="GO:1902494">
    <property type="term" value="C:catalytic complex"/>
    <property type="evidence" value="ECO:0007669"/>
    <property type="project" value="UniProtKB-ARBA"/>
</dbReference>
<dbReference type="PANTHER" id="PTHR10371:SF3">
    <property type="entry name" value="NADH DEHYDROGENASE [UBIQUINONE] FLAVOPROTEIN 2, MITOCHONDRIAL"/>
    <property type="match status" value="1"/>
</dbReference>
<protein>
    <submittedName>
        <fullName evidence="12">NADH-quinone oxidoreductase subunit E</fullName>
    </submittedName>
</protein>
<evidence type="ECO:0000256" key="4">
    <source>
        <dbReference type="ARBA" id="ARBA00022967"/>
    </source>
</evidence>
<keyword evidence="2 10" id="KW-0001">2Fe-2S</keyword>
<sequence length="228" mass="24621">MAERHFAPDVPELRERWSAFAWDKAHAPEAARALAKYPEGRKASAVIPLLDLAQRQVGAETGTQGWLPIPVIEFVAAECGLPPIRAMEVASFYTMFNLVPVGKFHVQVCGTTPCMLRGSDDVLKACYAKGMKKGGTSPDGLFTLTEVECLGACANAPMVQINDDNFEDLTEESMTAVLDALAAGRPVKPGSQIGRQTSCPEGGPTSLKKMTERNYDYRPMWAEAGEGA</sequence>
<feature type="binding site" evidence="10">
    <location>
        <position position="109"/>
    </location>
    <ligand>
        <name>[2Fe-2S] cluster</name>
        <dbReference type="ChEBI" id="CHEBI:190135"/>
    </ligand>
</feature>
<dbReference type="GO" id="GO:0022804">
    <property type="term" value="F:active transmembrane transporter activity"/>
    <property type="evidence" value="ECO:0007669"/>
    <property type="project" value="UniProtKB-ARBA"/>
</dbReference>
<dbReference type="AlphaFoldDB" id="A0A7X5Y864"/>
<evidence type="ECO:0000256" key="1">
    <source>
        <dbReference type="ARBA" id="ARBA00010643"/>
    </source>
</evidence>
<dbReference type="PIRSF" id="PIRSF000216">
    <property type="entry name" value="NADH_DH_24kDa"/>
    <property type="match status" value="1"/>
</dbReference>
<comment type="similarity">
    <text evidence="1">Belongs to the complex I 24 kDa subunit family.</text>
</comment>
<comment type="cofactor">
    <cofactor evidence="8">
        <name>[2Fe-2S] cluster</name>
        <dbReference type="ChEBI" id="CHEBI:190135"/>
    </cofactor>
</comment>
<evidence type="ECO:0000256" key="3">
    <source>
        <dbReference type="ARBA" id="ARBA00022723"/>
    </source>
</evidence>
<dbReference type="EMBL" id="JAATJC010000001">
    <property type="protein sequence ID" value="NJC06781.1"/>
    <property type="molecule type" value="Genomic_DNA"/>
</dbReference>
<dbReference type="RefSeq" id="WP_168070218.1">
    <property type="nucleotide sequence ID" value="NZ_JAATJC010000001.1"/>
</dbReference>
<keyword evidence="4" id="KW-1278">Translocase</keyword>
<dbReference type="GO" id="GO:0031967">
    <property type="term" value="C:organelle envelope"/>
    <property type="evidence" value="ECO:0007669"/>
    <property type="project" value="UniProtKB-ARBA"/>
</dbReference>
<reference evidence="12 13" key="1">
    <citation type="submission" date="2020-03" db="EMBL/GenBank/DDBJ databases">
        <title>Genomic Encyclopedia of Type Strains, Phase IV (KMG-IV): sequencing the most valuable type-strain genomes for metagenomic binning, comparative biology and taxonomic classification.</title>
        <authorList>
            <person name="Goeker M."/>
        </authorList>
    </citation>
    <scope>NUCLEOTIDE SEQUENCE [LARGE SCALE GENOMIC DNA]</scope>
    <source>
        <strain evidence="12 13">DSM 16846</strain>
    </source>
</reference>
<dbReference type="PANTHER" id="PTHR10371">
    <property type="entry name" value="NADH DEHYDROGENASE UBIQUINONE FLAVOPROTEIN 2, MITOCHONDRIAL"/>
    <property type="match status" value="1"/>
</dbReference>
<dbReference type="GO" id="GO:0051537">
    <property type="term" value="F:2 iron, 2 sulfur cluster binding"/>
    <property type="evidence" value="ECO:0007669"/>
    <property type="project" value="UniProtKB-KW"/>
</dbReference>
<keyword evidence="6 10" id="KW-0411">Iron-sulfur</keyword>
<dbReference type="InterPro" id="IPR042128">
    <property type="entry name" value="NuoE_dom"/>
</dbReference>
<dbReference type="InterPro" id="IPR041921">
    <property type="entry name" value="NuoE_N"/>
</dbReference>
<gene>
    <name evidence="12" type="ORF">GGQ97_002574</name>
</gene>
<keyword evidence="13" id="KW-1185">Reference proteome</keyword>
<dbReference type="Proteomes" id="UP000558192">
    <property type="component" value="Unassembled WGS sequence"/>
</dbReference>
<dbReference type="GO" id="GO:0003954">
    <property type="term" value="F:NADH dehydrogenase activity"/>
    <property type="evidence" value="ECO:0007669"/>
    <property type="project" value="TreeGrafter"/>
</dbReference>
<feature type="binding site" evidence="10">
    <location>
        <position position="149"/>
    </location>
    <ligand>
        <name>[2Fe-2S] cluster</name>
        <dbReference type="ChEBI" id="CHEBI:190135"/>
    </ligand>
</feature>
<feature type="binding site" evidence="10">
    <location>
        <position position="114"/>
    </location>
    <ligand>
        <name>[2Fe-2S] cluster</name>
        <dbReference type="ChEBI" id="CHEBI:190135"/>
    </ligand>
</feature>
<dbReference type="FunFam" id="3.40.30.10:FF:000022">
    <property type="entry name" value="NADH dehydrogenase flavoprotein 2, mitochondrial"/>
    <property type="match status" value="1"/>
</dbReference>
<dbReference type="CDD" id="cd03064">
    <property type="entry name" value="TRX_Fd_NuoE"/>
    <property type="match status" value="1"/>
</dbReference>
<dbReference type="GO" id="GO:0008324">
    <property type="term" value="F:monoatomic cation transmembrane transporter activity"/>
    <property type="evidence" value="ECO:0007669"/>
    <property type="project" value="UniProtKB-ARBA"/>
</dbReference>
<evidence type="ECO:0000256" key="9">
    <source>
        <dbReference type="ARBA" id="ARBA00047712"/>
    </source>
</evidence>
<dbReference type="PROSITE" id="PS01099">
    <property type="entry name" value="COMPLEX1_24K"/>
    <property type="match status" value="1"/>
</dbReference>
<evidence type="ECO:0000256" key="11">
    <source>
        <dbReference type="SAM" id="MobiDB-lite"/>
    </source>
</evidence>
<feature type="binding site" evidence="10">
    <location>
        <position position="153"/>
    </location>
    <ligand>
        <name>[2Fe-2S] cluster</name>
        <dbReference type="ChEBI" id="CHEBI:190135"/>
    </ligand>
</feature>
<evidence type="ECO:0000313" key="13">
    <source>
        <dbReference type="Proteomes" id="UP000558192"/>
    </source>
</evidence>
<dbReference type="Pfam" id="PF01257">
    <property type="entry name" value="2Fe-2S_thioredx"/>
    <property type="match status" value="1"/>
</dbReference>
<comment type="catalytic activity">
    <reaction evidence="9">
        <text>a quinone + NADH + 5 H(+)(in) = a quinol + NAD(+) + 4 H(+)(out)</text>
        <dbReference type="Rhea" id="RHEA:57888"/>
        <dbReference type="ChEBI" id="CHEBI:15378"/>
        <dbReference type="ChEBI" id="CHEBI:24646"/>
        <dbReference type="ChEBI" id="CHEBI:57540"/>
        <dbReference type="ChEBI" id="CHEBI:57945"/>
        <dbReference type="ChEBI" id="CHEBI:132124"/>
    </reaction>
</comment>
<dbReference type="InterPro" id="IPR002023">
    <property type="entry name" value="NuoE-like"/>
</dbReference>
<keyword evidence="5 10" id="KW-0408">Iron</keyword>
<dbReference type="GO" id="GO:0098796">
    <property type="term" value="C:membrane protein complex"/>
    <property type="evidence" value="ECO:0007669"/>
    <property type="project" value="UniProtKB-ARBA"/>
</dbReference>
<name>A0A7X5Y864_9SPHN</name>
<evidence type="ECO:0000256" key="10">
    <source>
        <dbReference type="PIRSR" id="PIRSR000216-1"/>
    </source>
</evidence>
<dbReference type="GO" id="GO:0098662">
    <property type="term" value="P:inorganic cation transmembrane transport"/>
    <property type="evidence" value="ECO:0007669"/>
    <property type="project" value="UniProtKB-ARBA"/>
</dbReference>
<dbReference type="GO" id="GO:0022890">
    <property type="term" value="F:inorganic cation transmembrane transporter activity"/>
    <property type="evidence" value="ECO:0007669"/>
    <property type="project" value="UniProtKB-ARBA"/>
</dbReference>
<dbReference type="Gene3D" id="1.10.10.1590">
    <property type="entry name" value="NADH-quinone oxidoreductase subunit E"/>
    <property type="match status" value="1"/>
</dbReference>
<dbReference type="GO" id="GO:0031090">
    <property type="term" value="C:organelle membrane"/>
    <property type="evidence" value="ECO:0007669"/>
    <property type="project" value="UniProtKB-ARBA"/>
</dbReference>
<dbReference type="InterPro" id="IPR036249">
    <property type="entry name" value="Thioredoxin-like_sf"/>
</dbReference>
<keyword evidence="7" id="KW-0520">NAD</keyword>
<evidence type="ECO:0000256" key="8">
    <source>
        <dbReference type="ARBA" id="ARBA00034078"/>
    </source>
</evidence>
<evidence type="ECO:0000256" key="2">
    <source>
        <dbReference type="ARBA" id="ARBA00022714"/>
    </source>
</evidence>
<organism evidence="12 13">
    <name type="scientific">Sphingomonas kaistensis</name>
    <dbReference type="NCBI Taxonomy" id="298708"/>
    <lineage>
        <taxon>Bacteria</taxon>
        <taxon>Pseudomonadati</taxon>
        <taxon>Pseudomonadota</taxon>
        <taxon>Alphaproteobacteria</taxon>
        <taxon>Sphingomonadales</taxon>
        <taxon>Sphingomonadaceae</taxon>
        <taxon>Sphingomonas</taxon>
    </lineage>
</organism>
<evidence type="ECO:0000256" key="5">
    <source>
        <dbReference type="ARBA" id="ARBA00023004"/>
    </source>
</evidence>
<proteinExistence type="inferred from homology"/>
<dbReference type="SUPFAM" id="SSF52833">
    <property type="entry name" value="Thioredoxin-like"/>
    <property type="match status" value="1"/>
</dbReference>
<accession>A0A7X5Y864</accession>
<dbReference type="NCBIfam" id="TIGR01958">
    <property type="entry name" value="nuoE_fam"/>
    <property type="match status" value="1"/>
</dbReference>
<dbReference type="GO" id="GO:0046872">
    <property type="term" value="F:metal ion binding"/>
    <property type="evidence" value="ECO:0007669"/>
    <property type="project" value="UniProtKB-KW"/>
</dbReference>
<keyword evidence="3 10" id="KW-0479">Metal-binding</keyword>
<evidence type="ECO:0000256" key="7">
    <source>
        <dbReference type="ARBA" id="ARBA00023027"/>
    </source>
</evidence>
<evidence type="ECO:0000313" key="12">
    <source>
        <dbReference type="EMBL" id="NJC06781.1"/>
    </source>
</evidence>
<evidence type="ECO:0000256" key="6">
    <source>
        <dbReference type="ARBA" id="ARBA00023014"/>
    </source>
</evidence>
<feature type="region of interest" description="Disordered" evidence="11">
    <location>
        <begin position="189"/>
        <end position="208"/>
    </location>
</feature>
<comment type="cofactor">
    <cofactor evidence="10">
        <name>[2Fe-2S] cluster</name>
        <dbReference type="ChEBI" id="CHEBI:190135"/>
    </cofactor>
    <text evidence="10">Binds 1 [2Fe-2S] cluster.</text>
</comment>
<dbReference type="FunFam" id="1.10.10.1590:FF:000001">
    <property type="entry name" value="NADH-quinone oxidoreductase subunit E"/>
    <property type="match status" value="1"/>
</dbReference>
<dbReference type="Gene3D" id="3.40.30.10">
    <property type="entry name" value="Glutaredoxin"/>
    <property type="match status" value="1"/>
</dbReference>